<dbReference type="Gene3D" id="1.10.10.60">
    <property type="entry name" value="Homeodomain-like"/>
    <property type="match status" value="1"/>
</dbReference>
<name>A0A552U9Y2_9SPHN</name>
<gene>
    <name evidence="5" type="ORF">FMM06_15375</name>
</gene>
<dbReference type="Proteomes" id="UP000317894">
    <property type="component" value="Unassembled WGS sequence"/>
</dbReference>
<evidence type="ECO:0000313" key="5">
    <source>
        <dbReference type="EMBL" id="TRW15031.1"/>
    </source>
</evidence>
<evidence type="ECO:0000313" key="6">
    <source>
        <dbReference type="Proteomes" id="UP000317894"/>
    </source>
</evidence>
<dbReference type="InterPro" id="IPR046532">
    <property type="entry name" value="DUF6597"/>
</dbReference>
<dbReference type="SMART" id="SM00342">
    <property type="entry name" value="HTH_ARAC"/>
    <property type="match status" value="1"/>
</dbReference>
<dbReference type="GO" id="GO:0003700">
    <property type="term" value="F:DNA-binding transcription factor activity"/>
    <property type="evidence" value="ECO:0007669"/>
    <property type="project" value="InterPro"/>
</dbReference>
<feature type="domain" description="HTH araC/xylS-type" evidence="4">
    <location>
        <begin position="161"/>
        <end position="259"/>
    </location>
</feature>
<keyword evidence="6" id="KW-1185">Reference proteome</keyword>
<dbReference type="InterPro" id="IPR018060">
    <property type="entry name" value="HTH_AraC"/>
</dbReference>
<evidence type="ECO:0000256" key="3">
    <source>
        <dbReference type="ARBA" id="ARBA00023163"/>
    </source>
</evidence>
<evidence type="ECO:0000256" key="1">
    <source>
        <dbReference type="ARBA" id="ARBA00023015"/>
    </source>
</evidence>
<evidence type="ECO:0000259" key="4">
    <source>
        <dbReference type="PROSITE" id="PS01124"/>
    </source>
</evidence>
<sequence length="287" mass="30466">MAETGALAVRMLRPAEALRGLVDAYYIVATEVAVADQLLAGPGNIRFTLAGEWRLTSNGVHIPTPPRAALFGPTDRAATFASTGAAIMLGAGLTPTGWAQLFDVAASTLRNRVCELADVAGDHDTARIDAALAVAPDDAGIAAALDAWLIARAAARRAADPRIAAVHRALLAAPVDVPGFAAAAGVSERTLHRLCLRALGFAPKALLRQKRFLRTLERVRGVLDRPLSGLIDDGYVDQSHFNRDFRYFMGTTPTAYFDSPREIMRRAAVARRTATGRGLQGLHPAAA</sequence>
<dbReference type="Pfam" id="PF20240">
    <property type="entry name" value="DUF6597"/>
    <property type="match status" value="1"/>
</dbReference>
<dbReference type="EMBL" id="VJWA01000002">
    <property type="protein sequence ID" value="TRW15031.1"/>
    <property type="molecule type" value="Genomic_DNA"/>
</dbReference>
<protein>
    <submittedName>
        <fullName evidence="5">AraC family transcriptional regulator</fullName>
    </submittedName>
</protein>
<comment type="caution">
    <text evidence="5">The sequence shown here is derived from an EMBL/GenBank/DDBJ whole genome shotgun (WGS) entry which is preliminary data.</text>
</comment>
<dbReference type="PANTHER" id="PTHR46796">
    <property type="entry name" value="HTH-TYPE TRANSCRIPTIONAL ACTIVATOR RHAS-RELATED"/>
    <property type="match status" value="1"/>
</dbReference>
<organism evidence="5 6">
    <name type="scientific">Glacieibacterium frigidum</name>
    <dbReference type="NCBI Taxonomy" id="2593303"/>
    <lineage>
        <taxon>Bacteria</taxon>
        <taxon>Pseudomonadati</taxon>
        <taxon>Pseudomonadota</taxon>
        <taxon>Alphaproteobacteria</taxon>
        <taxon>Sphingomonadales</taxon>
        <taxon>Sphingosinicellaceae</taxon>
        <taxon>Glacieibacterium</taxon>
    </lineage>
</organism>
<dbReference type="RefSeq" id="WP_144335200.1">
    <property type="nucleotide sequence ID" value="NZ_VJWA01000002.1"/>
</dbReference>
<keyword evidence="2" id="KW-0238">DNA-binding</keyword>
<evidence type="ECO:0000256" key="2">
    <source>
        <dbReference type="ARBA" id="ARBA00023125"/>
    </source>
</evidence>
<reference evidence="5 6" key="1">
    <citation type="submission" date="2019-07" db="EMBL/GenBank/DDBJ databases">
        <title>Novel species isolated from glacier.</title>
        <authorList>
            <person name="Liu Q."/>
            <person name="Xin Y.-H."/>
        </authorList>
    </citation>
    <scope>NUCLEOTIDE SEQUENCE [LARGE SCALE GENOMIC DNA]</scope>
    <source>
        <strain evidence="5 6">LB1R16</strain>
    </source>
</reference>
<dbReference type="InterPro" id="IPR050204">
    <property type="entry name" value="AraC_XylS_family_regulators"/>
</dbReference>
<keyword evidence="1" id="KW-0805">Transcription regulation</keyword>
<dbReference type="PANTHER" id="PTHR46796:SF15">
    <property type="entry name" value="BLL1074 PROTEIN"/>
    <property type="match status" value="1"/>
</dbReference>
<accession>A0A552U9Y2</accession>
<keyword evidence="3" id="KW-0804">Transcription</keyword>
<dbReference type="Pfam" id="PF12833">
    <property type="entry name" value="HTH_18"/>
    <property type="match status" value="1"/>
</dbReference>
<dbReference type="PROSITE" id="PS01124">
    <property type="entry name" value="HTH_ARAC_FAMILY_2"/>
    <property type="match status" value="1"/>
</dbReference>
<dbReference type="AlphaFoldDB" id="A0A552U9Y2"/>
<dbReference type="GO" id="GO:0043565">
    <property type="term" value="F:sequence-specific DNA binding"/>
    <property type="evidence" value="ECO:0007669"/>
    <property type="project" value="InterPro"/>
</dbReference>
<proteinExistence type="predicted"/>
<dbReference type="OrthoDB" id="2559672at2"/>